<evidence type="ECO:0000256" key="9">
    <source>
        <dbReference type="ARBA" id="ARBA00023136"/>
    </source>
</evidence>
<feature type="transmembrane region" description="Helical" evidence="13">
    <location>
        <begin position="297"/>
        <end position="316"/>
    </location>
</feature>
<dbReference type="EMBL" id="ML220169">
    <property type="protein sequence ID" value="TGZ76688.1"/>
    <property type="molecule type" value="Genomic_DNA"/>
</dbReference>
<organism evidence="14 15">
    <name type="scientific">Ascodesmis nigricans</name>
    <dbReference type="NCBI Taxonomy" id="341454"/>
    <lineage>
        <taxon>Eukaryota</taxon>
        <taxon>Fungi</taxon>
        <taxon>Dikarya</taxon>
        <taxon>Ascomycota</taxon>
        <taxon>Pezizomycotina</taxon>
        <taxon>Pezizomycetes</taxon>
        <taxon>Pezizales</taxon>
        <taxon>Ascodesmidaceae</taxon>
        <taxon>Ascodesmis</taxon>
    </lineage>
</organism>
<evidence type="ECO:0000256" key="10">
    <source>
        <dbReference type="ARBA" id="ARBA00023315"/>
    </source>
</evidence>
<dbReference type="InParanoid" id="A0A4S2MQ92"/>
<feature type="transmembrane region" description="Helical" evidence="13">
    <location>
        <begin position="66"/>
        <end position="90"/>
    </location>
</feature>
<evidence type="ECO:0000256" key="8">
    <source>
        <dbReference type="ARBA" id="ARBA00022989"/>
    </source>
</evidence>
<protein>
    <recommendedName>
        <fullName evidence="4">diacylglycerol O-acyltransferase</fullName>
        <ecNumber evidence="4">2.3.1.20</ecNumber>
    </recommendedName>
</protein>
<evidence type="ECO:0000256" key="2">
    <source>
        <dbReference type="ARBA" id="ARBA00005189"/>
    </source>
</evidence>
<keyword evidence="8 13" id="KW-1133">Transmembrane helix</keyword>
<dbReference type="AlphaFoldDB" id="A0A4S2MQ92"/>
<proteinExistence type="inferred from homology"/>
<sequence length="393" mass="44720">MKYGVLISLTGGEYRQEDIRIGLLLFSFIPAHLFIGYLIELLAATRARDALRESRKAGKAGQDPKLRPMWTIIAAAHTVNATASLGIASYLVYNKIFHPLIGTMCEIHVVIVWLKQLSYAFTNRDLRDAYLSSAPVPDIYRTCLYPSNITIPNLIYFWWAPTLVYQPVYPRTPTFRPSFFFKRLTETILLSIAIWFLSQQYAVPTLRNSLDAVSALNLPIILQRLMKLSTISLVIWLIGFFALFHSFLNALSELLRFGDRDFYGPWWNSASLGTYWKLWNKPVYNFMRRHVYAPMQARGFSPAVSSMMVFTFSAVLHEVLVGIPTHSVTGVAFAGMMFQIPLIWCTMPLERMRGSGSVLGNVVFWVSFCLVGQPVAALLYYFSWQVKYGGVRA</sequence>
<keyword evidence="7" id="KW-0256">Endoplasmic reticulum</keyword>
<keyword evidence="15" id="KW-1185">Reference proteome</keyword>
<feature type="transmembrane region" description="Helical" evidence="13">
    <location>
        <begin position="20"/>
        <end position="45"/>
    </location>
</feature>
<dbReference type="InterPro" id="IPR004299">
    <property type="entry name" value="MBOAT_fam"/>
</dbReference>
<comment type="pathway">
    <text evidence="2">Lipid metabolism.</text>
</comment>
<dbReference type="InterPro" id="IPR014371">
    <property type="entry name" value="Oat_ACAT_DAG_ARE"/>
</dbReference>
<comment type="subcellular location">
    <subcellularLocation>
        <location evidence="1">Endoplasmic reticulum membrane</location>
        <topology evidence="1">Multi-pass membrane protein</topology>
    </subcellularLocation>
</comment>
<evidence type="ECO:0000313" key="14">
    <source>
        <dbReference type="EMBL" id="TGZ76688.1"/>
    </source>
</evidence>
<keyword evidence="5" id="KW-0808">Transferase</keyword>
<feature type="transmembrane region" description="Helical" evidence="13">
    <location>
        <begin position="233"/>
        <end position="251"/>
    </location>
</feature>
<dbReference type="Proteomes" id="UP000298138">
    <property type="component" value="Unassembled WGS sequence"/>
</dbReference>
<keyword evidence="6 13" id="KW-0812">Transmembrane</keyword>
<evidence type="ECO:0000256" key="6">
    <source>
        <dbReference type="ARBA" id="ARBA00022692"/>
    </source>
</evidence>
<dbReference type="GO" id="GO:0005789">
    <property type="term" value="C:endoplasmic reticulum membrane"/>
    <property type="evidence" value="ECO:0007669"/>
    <property type="project" value="UniProtKB-SubCell"/>
</dbReference>
<dbReference type="PANTHER" id="PTHR10408">
    <property type="entry name" value="STEROL O-ACYLTRANSFERASE"/>
    <property type="match status" value="1"/>
</dbReference>
<name>A0A4S2MQ92_9PEZI</name>
<comment type="function">
    <text evidence="11">Sterol O-acyltransferase that catalyzes the formation of stery esters.</text>
</comment>
<evidence type="ECO:0000313" key="15">
    <source>
        <dbReference type="Proteomes" id="UP000298138"/>
    </source>
</evidence>
<feature type="transmembrane region" description="Helical" evidence="13">
    <location>
        <begin position="358"/>
        <end position="382"/>
    </location>
</feature>
<dbReference type="EC" id="2.3.1.20" evidence="4"/>
<dbReference type="OrthoDB" id="10039049at2759"/>
<dbReference type="STRING" id="341454.A0A4S2MQ92"/>
<evidence type="ECO:0000256" key="1">
    <source>
        <dbReference type="ARBA" id="ARBA00004477"/>
    </source>
</evidence>
<feature type="active site" evidence="12">
    <location>
        <position position="317"/>
    </location>
</feature>
<dbReference type="Pfam" id="PF03062">
    <property type="entry name" value="MBOAT"/>
    <property type="match status" value="1"/>
</dbReference>
<evidence type="ECO:0000256" key="4">
    <source>
        <dbReference type="ARBA" id="ARBA00013244"/>
    </source>
</evidence>
<gene>
    <name evidence="14" type="ORF">EX30DRAFT_230952</name>
</gene>
<feature type="transmembrane region" description="Helical" evidence="13">
    <location>
        <begin position="328"/>
        <end position="346"/>
    </location>
</feature>
<keyword evidence="9 13" id="KW-0472">Membrane</keyword>
<evidence type="ECO:0000256" key="5">
    <source>
        <dbReference type="ARBA" id="ARBA00022679"/>
    </source>
</evidence>
<dbReference type="GO" id="GO:0004144">
    <property type="term" value="F:diacylglycerol O-acyltransferase activity"/>
    <property type="evidence" value="ECO:0007669"/>
    <property type="project" value="UniProtKB-EC"/>
</dbReference>
<evidence type="ECO:0000256" key="3">
    <source>
        <dbReference type="ARBA" id="ARBA00009010"/>
    </source>
</evidence>
<dbReference type="PANTHER" id="PTHR10408:SF7">
    <property type="entry name" value="DIACYLGLYCEROL O-ACYLTRANSFERASE 1"/>
    <property type="match status" value="1"/>
</dbReference>
<comment type="similarity">
    <text evidence="3">Belongs to the membrane-bound acyltransferase family. Sterol o-acyltransferase subfamily.</text>
</comment>
<evidence type="ECO:0000256" key="12">
    <source>
        <dbReference type="PIRSR" id="PIRSR000439-1"/>
    </source>
</evidence>
<dbReference type="GO" id="GO:0019432">
    <property type="term" value="P:triglyceride biosynthetic process"/>
    <property type="evidence" value="ECO:0007669"/>
    <property type="project" value="TreeGrafter"/>
</dbReference>
<evidence type="ECO:0000256" key="7">
    <source>
        <dbReference type="ARBA" id="ARBA00022824"/>
    </source>
</evidence>
<dbReference type="PIRSF" id="PIRSF000439">
    <property type="entry name" value="Oat_ACAT_DAG_ARE"/>
    <property type="match status" value="1"/>
</dbReference>
<reference evidence="14 15" key="1">
    <citation type="submission" date="2019-04" db="EMBL/GenBank/DDBJ databases">
        <title>Comparative genomics and transcriptomics to analyze fruiting body development in filamentous ascomycetes.</title>
        <authorList>
            <consortium name="DOE Joint Genome Institute"/>
            <person name="Lutkenhaus R."/>
            <person name="Traeger S."/>
            <person name="Breuer J."/>
            <person name="Kuo A."/>
            <person name="Lipzen A."/>
            <person name="Pangilinan J."/>
            <person name="Dilworth D."/>
            <person name="Sandor L."/>
            <person name="Poggeler S."/>
            <person name="Barry K."/>
            <person name="Grigoriev I.V."/>
            <person name="Nowrousian M."/>
        </authorList>
    </citation>
    <scope>NUCLEOTIDE SEQUENCE [LARGE SCALE GENOMIC DNA]</scope>
    <source>
        <strain evidence="14 15">CBS 389.68</strain>
    </source>
</reference>
<accession>A0A4S2MQ92</accession>
<evidence type="ECO:0000256" key="13">
    <source>
        <dbReference type="SAM" id="Phobius"/>
    </source>
</evidence>
<evidence type="ECO:0000256" key="11">
    <source>
        <dbReference type="ARBA" id="ARBA00023568"/>
    </source>
</evidence>
<keyword evidence="10" id="KW-0012">Acyltransferase</keyword>